<accession>A0ACB8R2I7</accession>
<evidence type="ECO:0000313" key="1">
    <source>
        <dbReference type="EMBL" id="KAI0038334.1"/>
    </source>
</evidence>
<organism evidence="1 2">
    <name type="scientific">Auriscalpium vulgare</name>
    <dbReference type="NCBI Taxonomy" id="40419"/>
    <lineage>
        <taxon>Eukaryota</taxon>
        <taxon>Fungi</taxon>
        <taxon>Dikarya</taxon>
        <taxon>Basidiomycota</taxon>
        <taxon>Agaricomycotina</taxon>
        <taxon>Agaricomycetes</taxon>
        <taxon>Russulales</taxon>
        <taxon>Auriscalpiaceae</taxon>
        <taxon>Auriscalpium</taxon>
    </lineage>
</organism>
<keyword evidence="2" id="KW-1185">Reference proteome</keyword>
<protein>
    <submittedName>
        <fullName evidence="1">Uncharacterized protein</fullName>
    </submittedName>
</protein>
<reference evidence="1" key="2">
    <citation type="journal article" date="2022" name="New Phytol.">
        <title>Evolutionary transition to the ectomycorrhizal habit in the genomes of a hyperdiverse lineage of mushroom-forming fungi.</title>
        <authorList>
            <person name="Looney B."/>
            <person name="Miyauchi S."/>
            <person name="Morin E."/>
            <person name="Drula E."/>
            <person name="Courty P.E."/>
            <person name="Kohler A."/>
            <person name="Kuo A."/>
            <person name="LaButti K."/>
            <person name="Pangilinan J."/>
            <person name="Lipzen A."/>
            <person name="Riley R."/>
            <person name="Andreopoulos W."/>
            <person name="He G."/>
            <person name="Johnson J."/>
            <person name="Nolan M."/>
            <person name="Tritt A."/>
            <person name="Barry K.W."/>
            <person name="Grigoriev I.V."/>
            <person name="Nagy L.G."/>
            <person name="Hibbett D."/>
            <person name="Henrissat B."/>
            <person name="Matheny P.B."/>
            <person name="Labbe J."/>
            <person name="Martin F.M."/>
        </authorList>
    </citation>
    <scope>NUCLEOTIDE SEQUENCE</scope>
    <source>
        <strain evidence="1">FP105234-sp</strain>
    </source>
</reference>
<comment type="caution">
    <text evidence="1">The sequence shown here is derived from an EMBL/GenBank/DDBJ whole genome shotgun (WGS) entry which is preliminary data.</text>
</comment>
<name>A0ACB8R2I7_9AGAM</name>
<dbReference type="Proteomes" id="UP000814033">
    <property type="component" value="Unassembled WGS sequence"/>
</dbReference>
<reference evidence="1" key="1">
    <citation type="submission" date="2021-02" db="EMBL/GenBank/DDBJ databases">
        <authorList>
            <consortium name="DOE Joint Genome Institute"/>
            <person name="Ahrendt S."/>
            <person name="Looney B.P."/>
            <person name="Miyauchi S."/>
            <person name="Morin E."/>
            <person name="Drula E."/>
            <person name="Courty P.E."/>
            <person name="Chicoki N."/>
            <person name="Fauchery L."/>
            <person name="Kohler A."/>
            <person name="Kuo A."/>
            <person name="Labutti K."/>
            <person name="Pangilinan J."/>
            <person name="Lipzen A."/>
            <person name="Riley R."/>
            <person name="Andreopoulos W."/>
            <person name="He G."/>
            <person name="Johnson J."/>
            <person name="Barry K.W."/>
            <person name="Grigoriev I.V."/>
            <person name="Nagy L."/>
            <person name="Hibbett D."/>
            <person name="Henrissat B."/>
            <person name="Matheny P.B."/>
            <person name="Labbe J."/>
            <person name="Martin F."/>
        </authorList>
    </citation>
    <scope>NUCLEOTIDE SEQUENCE</scope>
    <source>
        <strain evidence="1">FP105234-sp</strain>
    </source>
</reference>
<gene>
    <name evidence="1" type="ORF">FA95DRAFT_1505820</name>
</gene>
<proteinExistence type="predicted"/>
<evidence type="ECO:0000313" key="2">
    <source>
        <dbReference type="Proteomes" id="UP000814033"/>
    </source>
</evidence>
<sequence>MPKRVGPFVVQERVKPVAYRLQLPDTYAIHPVYEVDAIVAWRRRARRVEYLVRWKGFGPEDDTWQSAADLRNASQILRAYRSANPAAR</sequence>
<dbReference type="EMBL" id="MU276527">
    <property type="protein sequence ID" value="KAI0038334.1"/>
    <property type="molecule type" value="Genomic_DNA"/>
</dbReference>